<dbReference type="InterPro" id="IPR009467">
    <property type="entry name" value="Glycolipid-bd_prot_put"/>
</dbReference>
<evidence type="ECO:0000313" key="1">
    <source>
        <dbReference type="EMBL" id="GAA3694093.1"/>
    </source>
</evidence>
<dbReference type="SUPFAM" id="SSF159275">
    <property type="entry name" value="PA1994-like"/>
    <property type="match status" value="1"/>
</dbReference>
<reference evidence="2" key="1">
    <citation type="journal article" date="2019" name="Int. J. Syst. Evol. Microbiol.">
        <title>The Global Catalogue of Microorganisms (GCM) 10K type strain sequencing project: providing services to taxonomists for standard genome sequencing and annotation.</title>
        <authorList>
            <consortium name="The Broad Institute Genomics Platform"/>
            <consortium name="The Broad Institute Genome Sequencing Center for Infectious Disease"/>
            <person name="Wu L."/>
            <person name="Ma J."/>
        </authorList>
    </citation>
    <scope>NUCLEOTIDE SEQUENCE [LARGE SCALE GENOMIC DNA]</scope>
    <source>
        <strain evidence="2">JCM 30742</strain>
    </source>
</reference>
<proteinExistence type="predicted"/>
<dbReference type="RefSeq" id="WP_345152671.1">
    <property type="nucleotide sequence ID" value="NZ_BAABEO010000023.1"/>
</dbReference>
<gene>
    <name evidence="1" type="ORF">GCM10023081_34250</name>
</gene>
<dbReference type="EMBL" id="BAABEO010000023">
    <property type="protein sequence ID" value="GAA3694093.1"/>
    <property type="molecule type" value="Genomic_DNA"/>
</dbReference>
<dbReference type="Proteomes" id="UP001500752">
    <property type="component" value="Unassembled WGS sequence"/>
</dbReference>
<name>A0ABP7CP21_9MICC</name>
<sequence length="210" mass="22178">MRPNASAETYIWRGTDDPGRLDTAVAHFEGERLRAHGTSLTSRHSSSWALTTGTDLATGTEWATRTLAVAVNGDGWFRSLELRRGVDGWSATATAGGNAGLPAPGLAEPEALADALDCDLGLCPLTNTMPIRRFGLHTGAGSTPALTMAWVEVPSLRVLPSRQMYRGLGNGKVEFRSADSRSGDGGFSAELTVDHDGIVVDYPGLAALVR</sequence>
<comment type="caution">
    <text evidence="1">The sequence shown here is derived from an EMBL/GenBank/DDBJ whole genome shotgun (WGS) entry which is preliminary data.</text>
</comment>
<keyword evidence="2" id="KW-1185">Reference proteome</keyword>
<organism evidence="1 2">
    <name type="scientific">Arthrobacter ginkgonis</name>
    <dbReference type="NCBI Taxonomy" id="1630594"/>
    <lineage>
        <taxon>Bacteria</taxon>
        <taxon>Bacillati</taxon>
        <taxon>Actinomycetota</taxon>
        <taxon>Actinomycetes</taxon>
        <taxon>Micrococcales</taxon>
        <taxon>Micrococcaceae</taxon>
        <taxon>Arthrobacter</taxon>
    </lineage>
</organism>
<dbReference type="Pfam" id="PF06475">
    <property type="entry name" value="Glycolipid_bind"/>
    <property type="match status" value="1"/>
</dbReference>
<protein>
    <submittedName>
        <fullName evidence="1">Glycolipid-binding domain-containing protein</fullName>
    </submittedName>
</protein>
<accession>A0ABP7CP21</accession>
<evidence type="ECO:0000313" key="2">
    <source>
        <dbReference type="Proteomes" id="UP001500752"/>
    </source>
</evidence>